<dbReference type="EMBL" id="JAIQCV010000001">
    <property type="protein sequence ID" value="KAH1130547.1"/>
    <property type="molecule type" value="Genomic_DNA"/>
</dbReference>
<accession>A0A9D4ALT4</accession>
<reference evidence="3 4" key="1">
    <citation type="journal article" date="2021" name="Plant Biotechnol. J.">
        <title>Multi-omics assisted identification of the key and species-specific regulatory components of drought-tolerant mechanisms in Gossypium stocksii.</title>
        <authorList>
            <person name="Yu D."/>
            <person name="Ke L."/>
            <person name="Zhang D."/>
            <person name="Wu Y."/>
            <person name="Sun Y."/>
            <person name="Mei J."/>
            <person name="Sun J."/>
            <person name="Sun Y."/>
        </authorList>
    </citation>
    <scope>NUCLEOTIDE SEQUENCE [LARGE SCALE GENOMIC DNA]</scope>
    <source>
        <strain evidence="4">cv. E1</strain>
        <tissue evidence="3">Leaf</tissue>
    </source>
</reference>
<dbReference type="GO" id="GO:0035091">
    <property type="term" value="F:phosphatidylinositol binding"/>
    <property type="evidence" value="ECO:0007669"/>
    <property type="project" value="InterPro"/>
</dbReference>
<dbReference type="GO" id="GO:0043328">
    <property type="term" value="P:protein transport to vacuole involved in ubiquitin-dependent protein catabolic process via the multivesicular body sorting pathway"/>
    <property type="evidence" value="ECO:0007669"/>
    <property type="project" value="InterPro"/>
</dbReference>
<dbReference type="PANTHER" id="PTHR45898:SF4">
    <property type="entry name" value="TARGET OF MYB PROTEIN 1"/>
    <property type="match status" value="1"/>
</dbReference>
<evidence type="ECO:0000256" key="2">
    <source>
        <dbReference type="SAM" id="MobiDB-lite"/>
    </source>
</evidence>
<dbReference type="GO" id="GO:0043130">
    <property type="term" value="F:ubiquitin binding"/>
    <property type="evidence" value="ECO:0007669"/>
    <property type="project" value="InterPro"/>
</dbReference>
<comment type="caution">
    <text evidence="3">The sequence shown here is derived from an EMBL/GenBank/DDBJ whole genome shotgun (WGS) entry which is preliminary data.</text>
</comment>
<evidence type="ECO:0000256" key="1">
    <source>
        <dbReference type="ARBA" id="ARBA00007708"/>
    </source>
</evidence>
<organism evidence="3 4">
    <name type="scientific">Gossypium stocksii</name>
    <dbReference type="NCBI Taxonomy" id="47602"/>
    <lineage>
        <taxon>Eukaryota</taxon>
        <taxon>Viridiplantae</taxon>
        <taxon>Streptophyta</taxon>
        <taxon>Embryophyta</taxon>
        <taxon>Tracheophyta</taxon>
        <taxon>Spermatophyta</taxon>
        <taxon>Magnoliopsida</taxon>
        <taxon>eudicotyledons</taxon>
        <taxon>Gunneridae</taxon>
        <taxon>Pentapetalae</taxon>
        <taxon>rosids</taxon>
        <taxon>malvids</taxon>
        <taxon>Malvales</taxon>
        <taxon>Malvaceae</taxon>
        <taxon>Malvoideae</taxon>
        <taxon>Gossypium</taxon>
    </lineage>
</organism>
<gene>
    <name evidence="3" type="ORF">J1N35_001925</name>
</gene>
<evidence type="ECO:0000313" key="4">
    <source>
        <dbReference type="Proteomes" id="UP000828251"/>
    </source>
</evidence>
<comment type="similarity">
    <text evidence="1">Belongs to the TOM1 family.</text>
</comment>
<protein>
    <submittedName>
        <fullName evidence="3">Uncharacterized protein</fullName>
    </submittedName>
</protein>
<evidence type="ECO:0000313" key="3">
    <source>
        <dbReference type="EMBL" id="KAH1130547.1"/>
    </source>
</evidence>
<sequence length="130" mass="14667">MRKTPQKDESYLCQGLALNDVLQCVLARHEAIALRTPSQENKPKLEPAKELMNVNSPLIDIGDSSKQSEGEEKVKDKRVEYEAIASSDSSVNLEDIDNRIITKVLGFERYGWVRFQVSFVNPTQYFGSSS</sequence>
<dbReference type="PANTHER" id="PTHR45898">
    <property type="entry name" value="TOM1-LIKE PROTEIN"/>
    <property type="match status" value="1"/>
</dbReference>
<dbReference type="AlphaFoldDB" id="A0A9D4ALT4"/>
<dbReference type="InterPro" id="IPR044836">
    <property type="entry name" value="TOL_plant"/>
</dbReference>
<feature type="region of interest" description="Disordered" evidence="2">
    <location>
        <begin position="54"/>
        <end position="75"/>
    </location>
</feature>
<proteinExistence type="inferred from homology"/>
<dbReference type="OrthoDB" id="1734488at2759"/>
<name>A0A9D4ALT4_9ROSI</name>
<feature type="compositionally biased region" description="Basic and acidic residues" evidence="2">
    <location>
        <begin position="66"/>
        <end position="75"/>
    </location>
</feature>
<dbReference type="Proteomes" id="UP000828251">
    <property type="component" value="Unassembled WGS sequence"/>
</dbReference>
<keyword evidence="4" id="KW-1185">Reference proteome</keyword>